<keyword evidence="4" id="KW-1185">Reference proteome</keyword>
<feature type="domain" description="Helix-hairpin-helix DNA-binding motif class 1" evidence="2">
    <location>
        <begin position="196"/>
        <end position="215"/>
    </location>
</feature>
<gene>
    <name evidence="3" type="ORF">WI372_11055</name>
</gene>
<organism evidence="3 4">
    <name type="scientific">Gaopeijia maritima</name>
    <dbReference type="NCBI Taxonomy" id="3119007"/>
    <lineage>
        <taxon>Bacteria</taxon>
        <taxon>Pseudomonadati</taxon>
        <taxon>Gemmatimonadota</taxon>
        <taxon>Longimicrobiia</taxon>
        <taxon>Gaopeijiales</taxon>
        <taxon>Gaopeijiaceae</taxon>
        <taxon>Gaopeijia</taxon>
    </lineage>
</organism>
<evidence type="ECO:0000313" key="3">
    <source>
        <dbReference type="EMBL" id="MEK9501517.1"/>
    </source>
</evidence>
<feature type="region of interest" description="Disordered" evidence="1">
    <location>
        <begin position="135"/>
        <end position="164"/>
    </location>
</feature>
<accession>A0ABU9EBN3</accession>
<dbReference type="RefSeq" id="WP_405281651.1">
    <property type="nucleotide sequence ID" value="NZ_CP144380.1"/>
</dbReference>
<comment type="caution">
    <text evidence="3">The sequence shown here is derived from an EMBL/GenBank/DDBJ whole genome shotgun (WGS) entry which is preliminary data.</text>
</comment>
<protein>
    <submittedName>
        <fullName evidence="3">Helix-hairpin-helix domain-containing protein</fullName>
    </submittedName>
</protein>
<dbReference type="PANTHER" id="PTHR21180">
    <property type="entry name" value="ENDONUCLEASE/EXONUCLEASE/PHOSPHATASE FAMILY DOMAIN-CONTAINING PROTEIN 1"/>
    <property type="match status" value="1"/>
</dbReference>
<feature type="domain" description="Helix-hairpin-helix DNA-binding motif class 1" evidence="2">
    <location>
        <begin position="78"/>
        <end position="97"/>
    </location>
</feature>
<sequence>MTEGERSALKTATVVVLISAGLRWGADRVRPDDDPLAGHPDVAHVLERASRDKAADDAHRSKPLAPGERIDANRASEAELDRLPGVGPAVAAAWVAHRERAGDFESPADLTAIRGVGPATVARLEPLLQFSAPRPMLQRRESRSVARTGPAPGRDPPPVNLNRADSAGLEGLPGIGPALAGRILERRRRARFDRVDDLLEVRGIGPATLERLRPHVVVR</sequence>
<evidence type="ECO:0000313" key="4">
    <source>
        <dbReference type="Proteomes" id="UP001484239"/>
    </source>
</evidence>
<proteinExistence type="predicted"/>
<evidence type="ECO:0000259" key="2">
    <source>
        <dbReference type="SMART" id="SM00278"/>
    </source>
</evidence>
<name>A0ABU9EBN3_9BACT</name>
<dbReference type="InterPro" id="IPR051675">
    <property type="entry name" value="Endo/Exo/Phosphatase_dom_1"/>
</dbReference>
<feature type="region of interest" description="Disordered" evidence="1">
    <location>
        <begin position="49"/>
        <end position="73"/>
    </location>
</feature>
<reference evidence="3 4" key="1">
    <citation type="submission" date="2024-02" db="EMBL/GenBank/DDBJ databases">
        <title>A novel Gemmatimonadota bacterium.</title>
        <authorList>
            <person name="Du Z.-J."/>
            <person name="Ye Y.-Q."/>
        </authorList>
    </citation>
    <scope>NUCLEOTIDE SEQUENCE [LARGE SCALE GENOMIC DNA]</scope>
    <source>
        <strain evidence="3 4">DH-20</strain>
    </source>
</reference>
<dbReference type="Gene3D" id="1.10.150.320">
    <property type="entry name" value="Photosystem II 12 kDa extrinsic protein"/>
    <property type="match status" value="2"/>
</dbReference>
<feature type="domain" description="Helix-hairpin-helix DNA-binding motif class 1" evidence="2">
    <location>
        <begin position="108"/>
        <end position="127"/>
    </location>
</feature>
<dbReference type="Proteomes" id="UP001484239">
    <property type="component" value="Unassembled WGS sequence"/>
</dbReference>
<dbReference type="PANTHER" id="PTHR21180:SF32">
    <property type="entry name" value="ENDONUCLEASE_EXONUCLEASE_PHOSPHATASE FAMILY DOMAIN-CONTAINING PROTEIN 1"/>
    <property type="match status" value="1"/>
</dbReference>
<dbReference type="SUPFAM" id="SSF47781">
    <property type="entry name" value="RuvA domain 2-like"/>
    <property type="match status" value="2"/>
</dbReference>
<evidence type="ECO:0000256" key="1">
    <source>
        <dbReference type="SAM" id="MobiDB-lite"/>
    </source>
</evidence>
<feature type="domain" description="Helix-hairpin-helix DNA-binding motif class 1" evidence="2">
    <location>
        <begin position="167"/>
        <end position="186"/>
    </location>
</feature>
<dbReference type="Pfam" id="PF12836">
    <property type="entry name" value="HHH_3"/>
    <property type="match status" value="2"/>
</dbReference>
<dbReference type="SMART" id="SM00278">
    <property type="entry name" value="HhH1"/>
    <property type="match status" value="4"/>
</dbReference>
<dbReference type="InterPro" id="IPR003583">
    <property type="entry name" value="Hlx-hairpin-Hlx_DNA-bd_motif"/>
</dbReference>
<dbReference type="EMBL" id="JBBHLI010000006">
    <property type="protein sequence ID" value="MEK9501517.1"/>
    <property type="molecule type" value="Genomic_DNA"/>
</dbReference>
<feature type="compositionally biased region" description="Basic and acidic residues" evidence="1">
    <location>
        <begin position="49"/>
        <end position="60"/>
    </location>
</feature>
<dbReference type="InterPro" id="IPR010994">
    <property type="entry name" value="RuvA_2-like"/>
</dbReference>